<name>A0A1R2CJ07_9CILI</name>
<feature type="region of interest" description="Disordered" evidence="1">
    <location>
        <begin position="58"/>
        <end position="77"/>
    </location>
</feature>
<protein>
    <submittedName>
        <fullName evidence="2">Uncharacterized protein</fullName>
    </submittedName>
</protein>
<reference evidence="2 3" key="1">
    <citation type="submission" date="2016-11" db="EMBL/GenBank/DDBJ databases">
        <title>The macronuclear genome of Stentor coeruleus: a giant cell with tiny introns.</title>
        <authorList>
            <person name="Slabodnick M."/>
            <person name="Ruby J.G."/>
            <person name="Reiff S.B."/>
            <person name="Swart E.C."/>
            <person name="Gosai S."/>
            <person name="Prabakaran S."/>
            <person name="Witkowska E."/>
            <person name="Larue G.E."/>
            <person name="Fisher S."/>
            <person name="Freeman R.M."/>
            <person name="Gunawardena J."/>
            <person name="Chu W."/>
            <person name="Stover N.A."/>
            <person name="Gregory B.D."/>
            <person name="Nowacki M."/>
            <person name="Derisi J."/>
            <person name="Roy S.W."/>
            <person name="Marshall W.F."/>
            <person name="Sood P."/>
        </authorList>
    </citation>
    <scope>NUCLEOTIDE SEQUENCE [LARGE SCALE GENOMIC DNA]</scope>
    <source>
        <strain evidence="2">WM001</strain>
    </source>
</reference>
<dbReference type="Proteomes" id="UP000187209">
    <property type="component" value="Unassembled WGS sequence"/>
</dbReference>
<dbReference type="EMBL" id="MPUH01000138">
    <property type="protein sequence ID" value="OMJ88940.1"/>
    <property type="molecule type" value="Genomic_DNA"/>
</dbReference>
<comment type="caution">
    <text evidence="2">The sequence shown here is derived from an EMBL/GenBank/DDBJ whole genome shotgun (WGS) entry which is preliminary data.</text>
</comment>
<evidence type="ECO:0000256" key="1">
    <source>
        <dbReference type="SAM" id="MobiDB-lite"/>
    </source>
</evidence>
<accession>A0A1R2CJ07</accession>
<sequence length="122" mass="14062">MSKPIQAKCSEGPIEMEVYSMSSPKTLIPTLRSFSTTNPYEKYITELSSDDTKIRTNSECLDKDEDPPNIEPINQKNHINRHSNTILTSKNDVFQYLNKKSTREFTRFGDTNDISCRHCLLQ</sequence>
<keyword evidence="3" id="KW-1185">Reference proteome</keyword>
<organism evidence="2 3">
    <name type="scientific">Stentor coeruleus</name>
    <dbReference type="NCBI Taxonomy" id="5963"/>
    <lineage>
        <taxon>Eukaryota</taxon>
        <taxon>Sar</taxon>
        <taxon>Alveolata</taxon>
        <taxon>Ciliophora</taxon>
        <taxon>Postciliodesmatophora</taxon>
        <taxon>Heterotrichea</taxon>
        <taxon>Heterotrichida</taxon>
        <taxon>Stentoridae</taxon>
        <taxon>Stentor</taxon>
    </lineage>
</organism>
<evidence type="ECO:0000313" key="3">
    <source>
        <dbReference type="Proteomes" id="UP000187209"/>
    </source>
</evidence>
<evidence type="ECO:0000313" key="2">
    <source>
        <dbReference type="EMBL" id="OMJ88940.1"/>
    </source>
</evidence>
<dbReference type="AlphaFoldDB" id="A0A1R2CJ07"/>
<gene>
    <name evidence="2" type="ORF">SteCoe_9049</name>
</gene>
<proteinExistence type="predicted"/>